<dbReference type="EMBL" id="JAFIWB010000014">
    <property type="protein sequence ID" value="MBN6103104.1"/>
    <property type="molecule type" value="Genomic_DNA"/>
</dbReference>
<comment type="similarity">
    <text evidence="1">Belongs to the Gfa family.</text>
</comment>
<keyword evidence="3" id="KW-0862">Zinc</keyword>
<dbReference type="Pfam" id="PF04828">
    <property type="entry name" value="GFA"/>
    <property type="match status" value="1"/>
</dbReference>
<organism evidence="5 6">
    <name type="scientific">Xanthomonas bonasiae</name>
    <dbReference type="NCBI Taxonomy" id="2810351"/>
    <lineage>
        <taxon>Bacteria</taxon>
        <taxon>Pseudomonadati</taxon>
        <taxon>Pseudomonadota</taxon>
        <taxon>Gammaproteobacteria</taxon>
        <taxon>Lysobacterales</taxon>
        <taxon>Lysobacteraceae</taxon>
        <taxon>Xanthomonas</taxon>
    </lineage>
</organism>
<dbReference type="PROSITE" id="PS51891">
    <property type="entry name" value="CENP_V_GFA"/>
    <property type="match status" value="1"/>
</dbReference>
<dbReference type="SUPFAM" id="SSF51316">
    <property type="entry name" value="Mss4-like"/>
    <property type="match status" value="1"/>
</dbReference>
<dbReference type="RefSeq" id="WP_179565925.1">
    <property type="nucleotide sequence ID" value="NZ_JACSQX010000007.1"/>
</dbReference>
<proteinExistence type="inferred from homology"/>
<gene>
    <name evidence="5" type="ORF">JR064_13105</name>
</gene>
<accession>A0ABS3B855</accession>
<evidence type="ECO:0000256" key="1">
    <source>
        <dbReference type="ARBA" id="ARBA00005495"/>
    </source>
</evidence>
<feature type="domain" description="CENP-V/GFA" evidence="4">
    <location>
        <begin position="3"/>
        <end position="118"/>
    </location>
</feature>
<comment type="caution">
    <text evidence="5">The sequence shown here is derived from an EMBL/GenBank/DDBJ whole genome shotgun (WGS) entry which is preliminary data.</text>
</comment>
<dbReference type="InterPro" id="IPR052355">
    <property type="entry name" value="CENP-V-like"/>
</dbReference>
<evidence type="ECO:0000256" key="2">
    <source>
        <dbReference type="ARBA" id="ARBA00022723"/>
    </source>
</evidence>
<sequence length="118" mass="12933">MNYTGSCHCGRIAFELETEAPIAEVYDCNCSMCRRRGGLLWFGARAALSLRSAPQALGTYRFHRQHIDHHHCPDCGIAPFSEGTHPKTGEATVAVNVRCLPELDLRALQVHAVDGASL</sequence>
<dbReference type="Proteomes" id="UP000695802">
    <property type="component" value="Unassembled WGS sequence"/>
</dbReference>
<evidence type="ECO:0000259" key="4">
    <source>
        <dbReference type="PROSITE" id="PS51891"/>
    </source>
</evidence>
<evidence type="ECO:0000313" key="5">
    <source>
        <dbReference type="EMBL" id="MBN6103104.1"/>
    </source>
</evidence>
<dbReference type="PANTHER" id="PTHR28620:SF1">
    <property type="entry name" value="CENP-V_GFA DOMAIN-CONTAINING PROTEIN"/>
    <property type="match status" value="1"/>
</dbReference>
<dbReference type="InterPro" id="IPR006913">
    <property type="entry name" value="CENP-V/GFA"/>
</dbReference>
<reference evidence="5 6" key="1">
    <citation type="submission" date="2021-02" db="EMBL/GenBank/DDBJ databases">
        <title>Taxonomically Unique Crown Gall-Associated Xanthomonas Stains Have Deficiency in Virulence Repertories.</title>
        <authorList>
            <person name="Mafakheri H."/>
            <person name="Taghavi S.M."/>
            <person name="Dimkic I."/>
            <person name="Nemanja K."/>
            <person name="Osdaghi E."/>
        </authorList>
    </citation>
    <scope>NUCLEOTIDE SEQUENCE [LARGE SCALE GENOMIC DNA]</scope>
    <source>
        <strain evidence="5 6">FX4</strain>
    </source>
</reference>
<name>A0ABS3B855_9XANT</name>
<dbReference type="InterPro" id="IPR011057">
    <property type="entry name" value="Mss4-like_sf"/>
</dbReference>
<evidence type="ECO:0000256" key="3">
    <source>
        <dbReference type="ARBA" id="ARBA00022833"/>
    </source>
</evidence>
<protein>
    <submittedName>
        <fullName evidence="5">GFA family protein</fullName>
    </submittedName>
</protein>
<dbReference type="Gene3D" id="2.170.150.70">
    <property type="match status" value="1"/>
</dbReference>
<keyword evidence="2" id="KW-0479">Metal-binding</keyword>
<evidence type="ECO:0000313" key="6">
    <source>
        <dbReference type="Proteomes" id="UP000695802"/>
    </source>
</evidence>
<dbReference type="PANTHER" id="PTHR28620">
    <property type="entry name" value="CENTROMERE PROTEIN V"/>
    <property type="match status" value="1"/>
</dbReference>
<keyword evidence="6" id="KW-1185">Reference proteome</keyword>